<dbReference type="Pfam" id="PF02321">
    <property type="entry name" value="OEP"/>
    <property type="match status" value="1"/>
</dbReference>
<dbReference type="InterPro" id="IPR003423">
    <property type="entry name" value="OMP_efflux"/>
</dbReference>
<dbReference type="STRING" id="156889.Mmc1_1150"/>
<dbReference type="PROSITE" id="PS51724">
    <property type="entry name" value="SPOR"/>
    <property type="match status" value="1"/>
</dbReference>
<dbReference type="eggNOG" id="COG1538">
    <property type="taxonomic scope" value="Bacteria"/>
</dbReference>
<dbReference type="GO" id="GO:0015562">
    <property type="term" value="F:efflux transmembrane transporter activity"/>
    <property type="evidence" value="ECO:0007669"/>
    <property type="project" value="InterPro"/>
</dbReference>
<dbReference type="InterPro" id="IPR036680">
    <property type="entry name" value="SPOR-like_sf"/>
</dbReference>
<dbReference type="GO" id="GO:0042834">
    <property type="term" value="F:peptidoglycan binding"/>
    <property type="evidence" value="ECO:0007669"/>
    <property type="project" value="InterPro"/>
</dbReference>
<evidence type="ECO:0000313" key="5">
    <source>
        <dbReference type="Proteomes" id="UP000002586"/>
    </source>
</evidence>
<organism evidence="4 5">
    <name type="scientific">Magnetococcus marinus (strain ATCC BAA-1437 / JCM 17883 / MC-1)</name>
    <dbReference type="NCBI Taxonomy" id="156889"/>
    <lineage>
        <taxon>Bacteria</taxon>
        <taxon>Pseudomonadati</taxon>
        <taxon>Pseudomonadota</taxon>
        <taxon>Magnetococcia</taxon>
        <taxon>Magnetococcales</taxon>
        <taxon>Magnetococcaceae</taxon>
        <taxon>Magnetococcus</taxon>
    </lineage>
</organism>
<dbReference type="KEGG" id="mgm:Mmc1_1150"/>
<evidence type="ECO:0000256" key="2">
    <source>
        <dbReference type="SAM" id="MobiDB-lite"/>
    </source>
</evidence>
<dbReference type="OrthoDB" id="9764652at2"/>
<dbReference type="PROSITE" id="PS51257">
    <property type="entry name" value="PROKAR_LIPOPROTEIN"/>
    <property type="match status" value="1"/>
</dbReference>
<keyword evidence="5" id="KW-1185">Reference proteome</keyword>
<dbReference type="InterPro" id="IPR007730">
    <property type="entry name" value="SPOR-like_dom"/>
</dbReference>
<dbReference type="InterPro" id="IPR010131">
    <property type="entry name" value="MdtP/NodT-like"/>
</dbReference>
<dbReference type="Gene3D" id="3.30.70.1070">
    <property type="entry name" value="Sporulation related repeat"/>
    <property type="match status" value="1"/>
</dbReference>
<dbReference type="eggNOG" id="COG3147">
    <property type="taxonomic scope" value="Bacteria"/>
</dbReference>
<protein>
    <submittedName>
        <fullName evidence="4">Outer membrane efflux protein</fullName>
    </submittedName>
</protein>
<dbReference type="Proteomes" id="UP000002586">
    <property type="component" value="Chromosome"/>
</dbReference>
<reference evidence="4 5" key="2">
    <citation type="journal article" date="2012" name="Int. J. Syst. Evol. Microbiol.">
        <title>Magnetococcus marinus gen. nov., sp. nov., a marine, magnetotactic bacterium that represents a novel lineage (Magnetococcaceae fam. nov.; Magnetococcales ord. nov.) at the base of the Alphaproteobacteria.</title>
        <authorList>
            <person name="Bazylinski D.A."/>
            <person name="Williams T.J."/>
            <person name="Lefevre C.T."/>
            <person name="Berg R.J."/>
            <person name="Zhang C.L."/>
            <person name="Bowser S.S."/>
            <person name="Dean A.J."/>
            <person name="Beveridge T.J."/>
        </authorList>
    </citation>
    <scope>NUCLEOTIDE SEQUENCE [LARGE SCALE GENOMIC DNA]</scope>
    <source>
        <strain evidence="5">ATCC BAA-1437 / JCM 17883 / MC-1</strain>
    </source>
</reference>
<dbReference type="Gene3D" id="1.20.1600.10">
    <property type="entry name" value="Outer membrane efflux proteins (OEP)"/>
    <property type="match status" value="1"/>
</dbReference>
<gene>
    <name evidence="4" type="ordered locus">Mmc1_1150</name>
</gene>
<evidence type="ECO:0000259" key="3">
    <source>
        <dbReference type="PROSITE" id="PS51724"/>
    </source>
</evidence>
<dbReference type="Pfam" id="PF05036">
    <property type="entry name" value="SPOR"/>
    <property type="match status" value="1"/>
</dbReference>
<dbReference type="PANTHER" id="PTHR30203">
    <property type="entry name" value="OUTER MEMBRANE CATION EFFLUX PROTEIN"/>
    <property type="match status" value="1"/>
</dbReference>
<dbReference type="SUPFAM" id="SSF56954">
    <property type="entry name" value="Outer membrane efflux proteins (OEP)"/>
    <property type="match status" value="1"/>
</dbReference>
<name>A0L6R8_MAGMM</name>
<proteinExistence type="inferred from homology"/>
<reference evidence="5" key="1">
    <citation type="journal article" date="2009" name="Appl. Environ. Microbiol.">
        <title>Complete genome sequence of the chemolithoautotrophic marine magnetotactic coccus strain MC-1.</title>
        <authorList>
            <person name="Schubbe S."/>
            <person name="Williams T.J."/>
            <person name="Xie G."/>
            <person name="Kiss H.E."/>
            <person name="Brettin T.S."/>
            <person name="Martinez D."/>
            <person name="Ross C.A."/>
            <person name="Schuler D."/>
            <person name="Cox B.L."/>
            <person name="Nealson K.H."/>
            <person name="Bazylinski D.A."/>
        </authorList>
    </citation>
    <scope>NUCLEOTIDE SEQUENCE [LARGE SCALE GENOMIC DNA]</scope>
    <source>
        <strain evidence="5">ATCC BAA-1437 / JCM 17883 / MC-1</strain>
    </source>
</reference>
<dbReference type="PANTHER" id="PTHR30203:SF30">
    <property type="entry name" value="OUTER MEMBRANE PROTEIN-RELATED"/>
    <property type="match status" value="1"/>
</dbReference>
<accession>A0L6R8</accession>
<dbReference type="EMBL" id="CP000471">
    <property type="protein sequence ID" value="ABK43661.1"/>
    <property type="molecule type" value="Genomic_DNA"/>
</dbReference>
<feature type="region of interest" description="Disordered" evidence="2">
    <location>
        <begin position="588"/>
        <end position="614"/>
    </location>
</feature>
<feature type="region of interest" description="Disordered" evidence="2">
    <location>
        <begin position="118"/>
        <end position="143"/>
    </location>
</feature>
<evidence type="ECO:0000313" key="4">
    <source>
        <dbReference type="EMBL" id="ABK43661.1"/>
    </source>
</evidence>
<sequence length="746" mass="84902" precursor="true">MSAQQRRHRSRAKKAWQVALLSIAATLAACSTQYEPVRDGDVANRMLSDLEILTANQQWNSTNQPITLYEAMARAIKLNLEKRVALMEESISAGEADYAKYALFPQVNTSYGLTHRNNEPGSYSANPIDGAISSQPSSSDSKDSVTANLQVVWNVLDYGVSYARIRQAKDRQQIAQESRRRIVQQIVEEVRNAYWQAVAATKVEERLNQLDWRIKKALSASQQLEQRRLQSPVKALEYQRTLMELERKVAGMRHMVWNAKSQLAALMNLKPGTDYKLFLPPEPMPVLDPILFLQGRDLIRMALFNRPELRQADYKLRISAEDMQIAYLRKFPNIELAGGFNWSSNELLLNDTWNTLASQFSSNLVQMFSAEEAMKLAKDKNHLEELRRLAMTVSIMTQVHIAQQRVRLSMQNYDLSLRMNNVNTRILNHVSLESKTRAKSDLELVISEANQVSEYVRSLISYSEYQNVLGKLYTAIGIDPVENFQLDAPLPTLTQQIYSNLAQANNKLFYEVNKMHSHLSHHAALRYGSLQMGGQPHFTAQHYQGVELPKTGLWKQVSSWLEWAGGNDQMPDNAIIYPQAATALPPQGTRPMPAPQPPQQQPMVPMQGGLAQRPQPIPQQASYYTLHLGAYQNPQQLEQQMQQLRKQGYQPYATAYQDQQGTQWNGLYLWQFPSLAQAEPMRQKLAHQLNRQIGIAQMGGIAPQAAPQQAPSLRRQSAQQTQALPYIDPRDYVAQANKPFWTDWFQ</sequence>
<dbReference type="SUPFAM" id="SSF110997">
    <property type="entry name" value="Sporulation related repeat"/>
    <property type="match status" value="1"/>
</dbReference>
<feature type="domain" description="SPOR" evidence="3">
    <location>
        <begin position="618"/>
        <end position="698"/>
    </location>
</feature>
<dbReference type="HOGENOM" id="CLU_372479_0_0_5"/>
<comment type="similarity">
    <text evidence="1">Belongs to the outer membrane factor (OMF) (TC 1.B.17) family.</text>
</comment>
<evidence type="ECO:0000256" key="1">
    <source>
        <dbReference type="ARBA" id="ARBA00007613"/>
    </source>
</evidence>
<dbReference type="AlphaFoldDB" id="A0L6R8"/>
<dbReference type="RefSeq" id="WP_011712816.1">
    <property type="nucleotide sequence ID" value="NC_008576.1"/>
</dbReference>